<proteinExistence type="predicted"/>
<feature type="region of interest" description="Disordered" evidence="1">
    <location>
        <begin position="125"/>
        <end position="148"/>
    </location>
</feature>
<evidence type="ECO:0000313" key="3">
    <source>
        <dbReference type="Proteomes" id="UP001476798"/>
    </source>
</evidence>
<sequence>MGSGTSKASGVPPSPDSAIYKIMKEKGGDDCVKCALIWEDKFGFPQGGSLSVNQLNKIKQLMDGDWEKIKNKKRIKKQDLDQREIWVKCWNEWITEAMRRERKSELKQMAGGKDLSGDVGNRYDNAGRAVDDPTFPPPYRPSDASPSCLYPSLQTELRALQMADLDLDSRPPPAAGQPANLPASQPRQLASPLQHQPVSQPTHPPAVQADLTEHSGPSGAEGVIMHQPTDEQRPGSSKDQKIPFLSSPVSFHEFTWLRSGRQRGEDKKRKKSKLNNVLMRLSLIFFTGWKKRSINIQVWNALLTLLFWAPGKRCCVDILWKDFSLRSQHKLRLFMLVGDMGCGLRS</sequence>
<organism evidence="2 3">
    <name type="scientific">Goodea atripinnis</name>
    <dbReference type="NCBI Taxonomy" id="208336"/>
    <lineage>
        <taxon>Eukaryota</taxon>
        <taxon>Metazoa</taxon>
        <taxon>Chordata</taxon>
        <taxon>Craniata</taxon>
        <taxon>Vertebrata</taxon>
        <taxon>Euteleostomi</taxon>
        <taxon>Actinopterygii</taxon>
        <taxon>Neopterygii</taxon>
        <taxon>Teleostei</taxon>
        <taxon>Neoteleostei</taxon>
        <taxon>Acanthomorphata</taxon>
        <taxon>Ovalentaria</taxon>
        <taxon>Atherinomorphae</taxon>
        <taxon>Cyprinodontiformes</taxon>
        <taxon>Goodeidae</taxon>
        <taxon>Goodea</taxon>
    </lineage>
</organism>
<accession>A0ABV0PTL6</accession>
<feature type="region of interest" description="Disordered" evidence="1">
    <location>
        <begin position="166"/>
        <end position="242"/>
    </location>
</feature>
<name>A0ABV0PTL6_9TELE</name>
<reference evidence="2 3" key="1">
    <citation type="submission" date="2021-06" db="EMBL/GenBank/DDBJ databases">
        <authorList>
            <person name="Palmer J.M."/>
        </authorList>
    </citation>
    <scope>NUCLEOTIDE SEQUENCE [LARGE SCALE GENOMIC DNA]</scope>
    <source>
        <strain evidence="2 3">GA_2019</strain>
        <tissue evidence="2">Muscle</tissue>
    </source>
</reference>
<gene>
    <name evidence="2" type="ORF">GOODEAATRI_033143</name>
</gene>
<feature type="compositionally biased region" description="Polar residues" evidence="1">
    <location>
        <begin position="182"/>
        <end position="201"/>
    </location>
</feature>
<keyword evidence="3" id="KW-1185">Reference proteome</keyword>
<comment type="caution">
    <text evidence="2">The sequence shown here is derived from an EMBL/GenBank/DDBJ whole genome shotgun (WGS) entry which is preliminary data.</text>
</comment>
<evidence type="ECO:0000256" key="1">
    <source>
        <dbReference type="SAM" id="MobiDB-lite"/>
    </source>
</evidence>
<dbReference type="Proteomes" id="UP001476798">
    <property type="component" value="Unassembled WGS sequence"/>
</dbReference>
<dbReference type="EMBL" id="JAHRIO010086597">
    <property type="protein sequence ID" value="MEQ2186857.1"/>
    <property type="molecule type" value="Genomic_DNA"/>
</dbReference>
<feature type="compositionally biased region" description="Basic and acidic residues" evidence="1">
    <location>
        <begin position="228"/>
        <end position="241"/>
    </location>
</feature>
<protein>
    <submittedName>
        <fullName evidence="2">Uncharacterized protein</fullName>
    </submittedName>
</protein>
<evidence type="ECO:0000313" key="2">
    <source>
        <dbReference type="EMBL" id="MEQ2186857.1"/>
    </source>
</evidence>